<keyword evidence="2" id="KW-1185">Reference proteome</keyword>
<sequence length="326" mass="36515">DSPWRWNRPWKVSKARKPEHHRMYGREVLSLANKTLLRHTATDCLVHPAAARPPAFWEVFCRRVAASAALLDERSACIIARALDEHWYRLDHPNAFRPTETAKGKEVAVADHKQMKIIELLSSVFERLAQALPEQLPHYKCGLSLMVMADVLSRRLVPHDQSMPIQESLFGHMARHGHRLLGEVTLAESLGFLRSLAKHGAADRPLCHRVARKVQAGVNNFDTIEELRSVVDIFVLVNHRDAELLAAVGQRVSHVLGGDTGTDHEGKKIPTRATAADVAEVVRGFRRLEVENLQLVEAVRDWAVNGITPQTSGEDRKVLEACVGRV</sequence>
<proteinExistence type="predicted"/>
<name>A0A7J6RGG7_PEROL</name>
<reference evidence="1 2" key="1">
    <citation type="submission" date="2020-04" db="EMBL/GenBank/DDBJ databases">
        <title>Perkinsus olseni comparative genomics.</title>
        <authorList>
            <person name="Bogema D.R."/>
        </authorList>
    </citation>
    <scope>NUCLEOTIDE SEQUENCE [LARGE SCALE GENOMIC DNA]</scope>
    <source>
        <strain evidence="1 2">ATCC PRA-207</strain>
    </source>
</reference>
<protein>
    <submittedName>
        <fullName evidence="1">Uncharacterized protein</fullName>
    </submittedName>
</protein>
<dbReference type="EMBL" id="JABANO010025650">
    <property type="protein sequence ID" value="KAF4719868.1"/>
    <property type="molecule type" value="Genomic_DNA"/>
</dbReference>
<gene>
    <name evidence="1" type="ORF">FOZ63_027457</name>
</gene>
<dbReference type="Proteomes" id="UP000553632">
    <property type="component" value="Unassembled WGS sequence"/>
</dbReference>
<comment type="caution">
    <text evidence="1">The sequence shown here is derived from an EMBL/GenBank/DDBJ whole genome shotgun (WGS) entry which is preliminary data.</text>
</comment>
<organism evidence="1 2">
    <name type="scientific">Perkinsus olseni</name>
    <name type="common">Perkinsus atlanticus</name>
    <dbReference type="NCBI Taxonomy" id="32597"/>
    <lineage>
        <taxon>Eukaryota</taxon>
        <taxon>Sar</taxon>
        <taxon>Alveolata</taxon>
        <taxon>Perkinsozoa</taxon>
        <taxon>Perkinsea</taxon>
        <taxon>Perkinsida</taxon>
        <taxon>Perkinsidae</taxon>
        <taxon>Perkinsus</taxon>
    </lineage>
</organism>
<feature type="non-terminal residue" evidence="1">
    <location>
        <position position="1"/>
    </location>
</feature>
<accession>A0A7J6RGG7</accession>
<evidence type="ECO:0000313" key="1">
    <source>
        <dbReference type="EMBL" id="KAF4719868.1"/>
    </source>
</evidence>
<dbReference type="AlphaFoldDB" id="A0A7J6RGG7"/>
<evidence type="ECO:0000313" key="2">
    <source>
        <dbReference type="Proteomes" id="UP000553632"/>
    </source>
</evidence>